<dbReference type="InterPro" id="IPR009072">
    <property type="entry name" value="Histone-fold"/>
</dbReference>
<gene>
    <name evidence="3" type="ORF">CRM22_010838</name>
</gene>
<reference evidence="3 4" key="1">
    <citation type="journal article" date="2019" name="BMC Genomics">
        <title>New insights from Opisthorchis felineus genome: update on genomics of the epidemiologically important liver flukes.</title>
        <authorList>
            <person name="Ershov N.I."/>
            <person name="Mordvinov V.A."/>
            <person name="Prokhortchouk E.B."/>
            <person name="Pakharukova M.Y."/>
            <person name="Gunbin K.V."/>
            <person name="Ustyantsev K."/>
            <person name="Genaev M.A."/>
            <person name="Blinov A.G."/>
            <person name="Mazur A."/>
            <person name="Boulygina E."/>
            <person name="Tsygankova S."/>
            <person name="Khrameeva E."/>
            <person name="Chekanov N."/>
            <person name="Fan G."/>
            <person name="Xiao A."/>
            <person name="Zhang H."/>
            <person name="Xu X."/>
            <person name="Yang H."/>
            <person name="Solovyev V."/>
            <person name="Lee S.M."/>
            <person name="Liu X."/>
            <person name="Afonnikov D.A."/>
            <person name="Skryabin K.G."/>
        </authorList>
    </citation>
    <scope>NUCLEOTIDE SEQUENCE [LARGE SCALE GENOMIC DNA]</scope>
    <source>
        <strain evidence="3">AK-0245</strain>
        <tissue evidence="3">Whole organism</tissue>
    </source>
</reference>
<dbReference type="Gene3D" id="1.10.20.10">
    <property type="entry name" value="Histone, subunit A"/>
    <property type="match status" value="1"/>
</dbReference>
<dbReference type="PANTHER" id="PTHR10252:SF54">
    <property type="entry name" value="CHROMATIN ACCESSIBILITY COMPLEX PROTEIN 1"/>
    <property type="match status" value="1"/>
</dbReference>
<dbReference type="OrthoDB" id="1291358at2759"/>
<evidence type="ECO:0000256" key="2">
    <source>
        <dbReference type="ARBA" id="ARBA00023242"/>
    </source>
</evidence>
<comment type="subcellular location">
    <subcellularLocation>
        <location evidence="1">Nucleus</location>
    </subcellularLocation>
</comment>
<name>A0A4S2KQT7_OPIFE</name>
<dbReference type="AlphaFoldDB" id="A0A4S2KQT7"/>
<dbReference type="PANTHER" id="PTHR10252">
    <property type="entry name" value="HISTONE-LIKE TRANSCRIPTION FACTOR CCAAT-RELATED"/>
    <property type="match status" value="1"/>
</dbReference>
<dbReference type="GO" id="GO:0046982">
    <property type="term" value="F:protein heterodimerization activity"/>
    <property type="evidence" value="ECO:0007669"/>
    <property type="project" value="InterPro"/>
</dbReference>
<dbReference type="GO" id="GO:0005634">
    <property type="term" value="C:nucleus"/>
    <property type="evidence" value="ECO:0007669"/>
    <property type="project" value="UniProtKB-SubCell"/>
</dbReference>
<evidence type="ECO:0000313" key="4">
    <source>
        <dbReference type="Proteomes" id="UP000308267"/>
    </source>
</evidence>
<dbReference type="SUPFAM" id="SSF47113">
    <property type="entry name" value="Histone-fold"/>
    <property type="match status" value="1"/>
</dbReference>
<evidence type="ECO:0008006" key="5">
    <source>
        <dbReference type="Google" id="ProtNLM"/>
    </source>
</evidence>
<keyword evidence="2" id="KW-0539">Nucleus</keyword>
<dbReference type="InterPro" id="IPR050568">
    <property type="entry name" value="Transcr_DNA_Rep_Reg"/>
</dbReference>
<proteinExistence type="predicted"/>
<comment type="caution">
    <text evidence="3">The sequence shown here is derived from an EMBL/GenBank/DDBJ whole genome shotgun (WGS) entry which is preliminary data.</text>
</comment>
<protein>
    <recommendedName>
        <fullName evidence="5">Transcription factor CBF/NF-Y/archaeal histone domain-containing protein</fullName>
    </recommendedName>
</protein>
<sequence length="159" mass="17870">MFSSCRGISGEVRIEGEERCLLFRFKGSRGKFHTCVSGFSPELRKDIAHSGNMDKEPTCPLRIQPSRTKILMKTSPKVVTVSAESAVCLSKATELFLGELLSRALKPPGLQLDYDDLSTLQSQNKEYQFLADVLPMKIMAKEWIERYKDQFDAACAQSN</sequence>
<dbReference type="STRING" id="147828.A0A4S2KQT7"/>
<keyword evidence="4" id="KW-1185">Reference proteome</keyword>
<dbReference type="EMBL" id="SJOL01010839">
    <property type="protein sequence ID" value="TGZ50327.1"/>
    <property type="molecule type" value="Genomic_DNA"/>
</dbReference>
<organism evidence="3 4">
    <name type="scientific">Opisthorchis felineus</name>
    <dbReference type="NCBI Taxonomy" id="147828"/>
    <lineage>
        <taxon>Eukaryota</taxon>
        <taxon>Metazoa</taxon>
        <taxon>Spiralia</taxon>
        <taxon>Lophotrochozoa</taxon>
        <taxon>Platyhelminthes</taxon>
        <taxon>Trematoda</taxon>
        <taxon>Digenea</taxon>
        <taxon>Opisthorchiida</taxon>
        <taxon>Opisthorchiata</taxon>
        <taxon>Opisthorchiidae</taxon>
        <taxon>Opisthorchis</taxon>
    </lineage>
</organism>
<evidence type="ECO:0000313" key="3">
    <source>
        <dbReference type="EMBL" id="TGZ50327.1"/>
    </source>
</evidence>
<dbReference type="Proteomes" id="UP000308267">
    <property type="component" value="Unassembled WGS sequence"/>
</dbReference>
<accession>A0A4S2KQT7</accession>
<evidence type="ECO:0000256" key="1">
    <source>
        <dbReference type="ARBA" id="ARBA00004123"/>
    </source>
</evidence>